<evidence type="ECO:0000256" key="1">
    <source>
        <dbReference type="SAM" id="MobiDB-lite"/>
    </source>
</evidence>
<dbReference type="AlphaFoldDB" id="A0A0P0NWP0"/>
<dbReference type="KEGG" id="chq:AQ619_02195"/>
<evidence type="ECO:0000313" key="3">
    <source>
        <dbReference type="Proteomes" id="UP000056905"/>
    </source>
</evidence>
<name>A0A0P0NWP0_9CAUL</name>
<sequence length="71" mass="7529">MAETRATAADRARVMGGLSRIQARQKGGRSDCALRPSSMLAGQEDKISRDARLAGHQEILNHAAADAIAAR</sequence>
<dbReference type="EMBL" id="CP013002">
    <property type="protein sequence ID" value="ALL12267.1"/>
    <property type="molecule type" value="Genomic_DNA"/>
</dbReference>
<proteinExistence type="predicted"/>
<protein>
    <submittedName>
        <fullName evidence="2">Uncharacterized protein</fullName>
    </submittedName>
</protein>
<dbReference type="STRING" id="69395.AQ619_02195"/>
<organism evidence="2 3">
    <name type="scientific">Caulobacter henricii</name>
    <dbReference type="NCBI Taxonomy" id="69395"/>
    <lineage>
        <taxon>Bacteria</taxon>
        <taxon>Pseudomonadati</taxon>
        <taxon>Pseudomonadota</taxon>
        <taxon>Alphaproteobacteria</taxon>
        <taxon>Caulobacterales</taxon>
        <taxon>Caulobacteraceae</taxon>
        <taxon>Caulobacter</taxon>
    </lineage>
</organism>
<accession>A0A0P0NWP0</accession>
<feature type="region of interest" description="Disordered" evidence="1">
    <location>
        <begin position="17"/>
        <end position="44"/>
    </location>
</feature>
<evidence type="ECO:0000313" key="2">
    <source>
        <dbReference type="EMBL" id="ALL12267.1"/>
    </source>
</evidence>
<gene>
    <name evidence="2" type="ORF">AQ619_02195</name>
</gene>
<keyword evidence="3" id="KW-1185">Reference proteome</keyword>
<dbReference type="Proteomes" id="UP000056905">
    <property type="component" value="Chromosome"/>
</dbReference>
<reference evidence="2 3" key="1">
    <citation type="submission" date="2015-10" db="EMBL/GenBank/DDBJ databases">
        <title>Conservation of the essential genome among Caulobacter and Brevundimonas species.</title>
        <authorList>
            <person name="Scott D."/>
            <person name="Ely B."/>
        </authorList>
    </citation>
    <scope>NUCLEOTIDE SEQUENCE [LARGE SCALE GENOMIC DNA]</scope>
    <source>
        <strain evidence="2 3">CB4</strain>
    </source>
</reference>